<evidence type="ECO:0000256" key="2">
    <source>
        <dbReference type="ARBA" id="ARBA00022448"/>
    </source>
</evidence>
<evidence type="ECO:0000256" key="1">
    <source>
        <dbReference type="ARBA" id="ARBA00004651"/>
    </source>
</evidence>
<comment type="subcellular location">
    <subcellularLocation>
        <location evidence="1 7">Cell membrane</location>
        <topology evidence="1 7">Multi-pass membrane protein</topology>
    </subcellularLocation>
</comment>
<keyword evidence="2 7" id="KW-0813">Transport</keyword>
<sequence>MTVTEAPRPPKARRKPSTPTTSVLFDVPGPRARRRNALIGVIGTVAILAALGYVIYRFWETGQFSGTKWEIFAYKQPQITILEGYLNTLKAAGIAAVLALALGIALAAARVSDRAWLRTPAFAFVELFRAVPLLLLMFLFYYGAPTLGFRVSPLWAVVLGLTLYNGSVFAELFRAGIASVPRGQSEAAYALGLRKSQVMMSVLVPQAVRAMLPAIISQLVVLLKDTALGFLVTYDELLKQLKQLATAPDFEYPLIPLVLVGGVIYVATCLLLSWFATWVERRLARKGSHSAAPTMHGDVGQQMGGGAATI</sequence>
<keyword evidence="4 7" id="KW-0812">Transmembrane</keyword>
<evidence type="ECO:0000256" key="3">
    <source>
        <dbReference type="ARBA" id="ARBA00022475"/>
    </source>
</evidence>
<dbReference type="RefSeq" id="WP_345727167.1">
    <property type="nucleotide sequence ID" value="NZ_BAAAYN010000007.1"/>
</dbReference>
<feature type="region of interest" description="Disordered" evidence="8">
    <location>
        <begin position="290"/>
        <end position="310"/>
    </location>
</feature>
<evidence type="ECO:0000256" key="5">
    <source>
        <dbReference type="ARBA" id="ARBA00022989"/>
    </source>
</evidence>
<keyword evidence="11" id="KW-1185">Reference proteome</keyword>
<evidence type="ECO:0000313" key="11">
    <source>
        <dbReference type="Proteomes" id="UP001501676"/>
    </source>
</evidence>
<gene>
    <name evidence="10" type="ORF">GCM10020369_14230</name>
</gene>
<reference evidence="11" key="1">
    <citation type="journal article" date="2019" name="Int. J. Syst. Evol. Microbiol.">
        <title>The Global Catalogue of Microorganisms (GCM) 10K type strain sequencing project: providing services to taxonomists for standard genome sequencing and annotation.</title>
        <authorList>
            <consortium name="The Broad Institute Genomics Platform"/>
            <consortium name="The Broad Institute Genome Sequencing Center for Infectious Disease"/>
            <person name="Wu L."/>
            <person name="Ma J."/>
        </authorList>
    </citation>
    <scope>NUCLEOTIDE SEQUENCE [LARGE SCALE GENOMIC DNA]</scope>
    <source>
        <strain evidence="11">JCM 9458</strain>
    </source>
</reference>
<keyword evidence="6 7" id="KW-0472">Membrane</keyword>
<evidence type="ECO:0000256" key="7">
    <source>
        <dbReference type="RuleBase" id="RU363032"/>
    </source>
</evidence>
<feature type="transmembrane region" description="Helical" evidence="7">
    <location>
        <begin position="254"/>
        <end position="276"/>
    </location>
</feature>
<dbReference type="CDD" id="cd06261">
    <property type="entry name" value="TM_PBP2"/>
    <property type="match status" value="1"/>
</dbReference>
<proteinExistence type="inferred from homology"/>
<dbReference type="InterPro" id="IPR035906">
    <property type="entry name" value="MetI-like_sf"/>
</dbReference>
<protein>
    <submittedName>
        <fullName evidence="10">Amino acid ABC transporter permease</fullName>
    </submittedName>
</protein>
<dbReference type="PROSITE" id="PS50928">
    <property type="entry name" value="ABC_TM1"/>
    <property type="match status" value="1"/>
</dbReference>
<evidence type="ECO:0000256" key="4">
    <source>
        <dbReference type="ARBA" id="ARBA00022692"/>
    </source>
</evidence>
<evidence type="ECO:0000256" key="6">
    <source>
        <dbReference type="ARBA" id="ARBA00023136"/>
    </source>
</evidence>
<comment type="similarity">
    <text evidence="7">Belongs to the binding-protein-dependent transport system permease family.</text>
</comment>
<dbReference type="InterPro" id="IPR000515">
    <property type="entry name" value="MetI-like"/>
</dbReference>
<feature type="domain" description="ABC transmembrane type-1" evidence="9">
    <location>
        <begin position="85"/>
        <end position="276"/>
    </location>
</feature>
<evidence type="ECO:0000259" key="9">
    <source>
        <dbReference type="PROSITE" id="PS50928"/>
    </source>
</evidence>
<dbReference type="NCBIfam" id="TIGR01726">
    <property type="entry name" value="HEQRo_perm_3TM"/>
    <property type="match status" value="1"/>
</dbReference>
<organism evidence="10 11">
    <name type="scientific">Cryptosporangium minutisporangium</name>
    <dbReference type="NCBI Taxonomy" id="113569"/>
    <lineage>
        <taxon>Bacteria</taxon>
        <taxon>Bacillati</taxon>
        <taxon>Actinomycetota</taxon>
        <taxon>Actinomycetes</taxon>
        <taxon>Cryptosporangiales</taxon>
        <taxon>Cryptosporangiaceae</taxon>
        <taxon>Cryptosporangium</taxon>
    </lineage>
</organism>
<feature type="region of interest" description="Disordered" evidence="8">
    <location>
        <begin position="1"/>
        <end position="25"/>
    </location>
</feature>
<dbReference type="EMBL" id="BAAAYN010000007">
    <property type="protein sequence ID" value="GAA3384446.1"/>
    <property type="molecule type" value="Genomic_DNA"/>
</dbReference>
<accession>A0ABP6STI0</accession>
<feature type="transmembrane region" description="Helical" evidence="7">
    <location>
        <begin position="154"/>
        <end position="173"/>
    </location>
</feature>
<dbReference type="InterPro" id="IPR010065">
    <property type="entry name" value="AA_ABC_transptr_permease_3TM"/>
</dbReference>
<dbReference type="Proteomes" id="UP001501676">
    <property type="component" value="Unassembled WGS sequence"/>
</dbReference>
<dbReference type="InterPro" id="IPR043429">
    <property type="entry name" value="ArtM/GltK/GlnP/TcyL/YhdX-like"/>
</dbReference>
<dbReference type="Pfam" id="PF00528">
    <property type="entry name" value="BPD_transp_1"/>
    <property type="match status" value="1"/>
</dbReference>
<keyword evidence="3" id="KW-1003">Cell membrane</keyword>
<comment type="caution">
    <text evidence="10">The sequence shown here is derived from an EMBL/GenBank/DDBJ whole genome shotgun (WGS) entry which is preliminary data.</text>
</comment>
<feature type="transmembrane region" description="Helical" evidence="7">
    <location>
        <begin position="210"/>
        <end position="234"/>
    </location>
</feature>
<feature type="transmembrane region" description="Helical" evidence="7">
    <location>
        <begin position="121"/>
        <end position="142"/>
    </location>
</feature>
<evidence type="ECO:0000313" key="10">
    <source>
        <dbReference type="EMBL" id="GAA3384446.1"/>
    </source>
</evidence>
<feature type="transmembrane region" description="Helical" evidence="7">
    <location>
        <begin position="37"/>
        <end position="59"/>
    </location>
</feature>
<dbReference type="Gene3D" id="1.10.3720.10">
    <property type="entry name" value="MetI-like"/>
    <property type="match status" value="1"/>
</dbReference>
<keyword evidence="5 7" id="KW-1133">Transmembrane helix</keyword>
<feature type="transmembrane region" description="Helical" evidence="7">
    <location>
        <begin position="91"/>
        <end position="109"/>
    </location>
</feature>
<dbReference type="PANTHER" id="PTHR30614">
    <property type="entry name" value="MEMBRANE COMPONENT OF AMINO ACID ABC TRANSPORTER"/>
    <property type="match status" value="1"/>
</dbReference>
<name>A0ABP6STI0_9ACTN</name>
<dbReference type="PANTHER" id="PTHR30614:SF21">
    <property type="entry name" value="AMINO ACID ABC TRANSPORTER PERMEASE"/>
    <property type="match status" value="1"/>
</dbReference>
<evidence type="ECO:0000256" key="8">
    <source>
        <dbReference type="SAM" id="MobiDB-lite"/>
    </source>
</evidence>
<dbReference type="SUPFAM" id="SSF161098">
    <property type="entry name" value="MetI-like"/>
    <property type="match status" value="1"/>
</dbReference>